<dbReference type="AlphaFoldDB" id="W2UIA8"/>
<sequence>MRNLILSVLGVGVIVGSIFFAKYLIDSKNKPKPVIQKRAKTVFVEKVQNGAVPIVVNSNGSLTAKRRVELYAEVQGIFKGSSKPFKEGQNFKAGQTLLRIDASEFAAGVQSQKSNLYNLIAAAIPDLRLDFPDFYPKWQNYLDNYDLNKPTPELPKFTSDKERYFITGRNILTTYYSVKNAEQRLAKYYITAPFSGVLTEALVTEGTLIRNGQKLGEFIDPSVYELEVTVNKSFAGLLKVGERVELTNLDKTQSWGGKIVRVNGRVNPQSQTISAFAEVTSDDLKEGMYLEALIDAKEEKNAIEIDRKLLLENQEVFVVKDSMLDVLPVKPVYYSDKKVVVKDIPDGTQILTRPVPGAYPGMLVKIYNDSSATNKAE</sequence>
<proteinExistence type="predicted"/>
<protein>
    <submittedName>
        <fullName evidence="2">Putative bifunctional UDP-N-acetylmuramoyl-tripeptide:D-alanyl-D-alanine ligase/alanine racemase</fullName>
    </submittedName>
</protein>
<gene>
    <name evidence="2" type="ORF">P278_33000</name>
</gene>
<dbReference type="RefSeq" id="WP_038268996.1">
    <property type="nucleotide sequence ID" value="NZ_AYXY01000031.1"/>
</dbReference>
<evidence type="ECO:0000313" key="3">
    <source>
        <dbReference type="Proteomes" id="UP000018850"/>
    </source>
</evidence>
<dbReference type="EMBL" id="AYXY01000031">
    <property type="protein sequence ID" value="ETN93890.1"/>
    <property type="molecule type" value="Genomic_DNA"/>
</dbReference>
<accession>W2UIA8</accession>
<name>W2UIA8_9FLAO</name>
<dbReference type="eggNOG" id="COG0845">
    <property type="taxonomic scope" value="Bacteria"/>
</dbReference>
<reference evidence="2 3" key="2">
    <citation type="journal article" date="2016" name="Genome Announc.">
        <title>Draft Genome Sequence of Zhouia amylolytica AD3, Isolated from Tidal Flat Sediment.</title>
        <authorList>
            <person name="Jia B."/>
            <person name="Jin H.M."/>
            <person name="Lee H.J."/>
            <person name="Jeon C.O."/>
        </authorList>
    </citation>
    <scope>NUCLEOTIDE SEQUENCE [LARGE SCALE GENOMIC DNA]</scope>
    <source>
        <strain evidence="2 3">AD3</strain>
    </source>
</reference>
<dbReference type="GO" id="GO:1990281">
    <property type="term" value="C:efflux pump complex"/>
    <property type="evidence" value="ECO:0007669"/>
    <property type="project" value="TreeGrafter"/>
</dbReference>
<dbReference type="Gene3D" id="2.40.30.170">
    <property type="match status" value="1"/>
</dbReference>
<evidence type="ECO:0000313" key="2">
    <source>
        <dbReference type="EMBL" id="ETN93890.1"/>
    </source>
</evidence>
<organism evidence="2 3">
    <name type="scientific">Zhouia amylolytica AD3</name>
    <dbReference type="NCBI Taxonomy" id="1286632"/>
    <lineage>
        <taxon>Bacteria</taxon>
        <taxon>Pseudomonadati</taxon>
        <taxon>Bacteroidota</taxon>
        <taxon>Flavobacteriia</taxon>
        <taxon>Flavobacteriales</taxon>
        <taxon>Flavobacteriaceae</taxon>
        <taxon>Zhouia</taxon>
    </lineage>
</organism>
<dbReference type="Proteomes" id="UP000018850">
    <property type="component" value="Unassembled WGS sequence"/>
</dbReference>
<reference evidence="3" key="1">
    <citation type="submission" date="2013-11" db="EMBL/GenBank/DDBJ databases">
        <title>Draft genome sequence from a member of Zhouia, isolated tidal flat.</title>
        <authorList>
            <person name="Jin H."/>
            <person name="Jeon C.O."/>
        </authorList>
    </citation>
    <scope>NUCLEOTIDE SEQUENCE [LARGE SCALE GENOMIC DNA]</scope>
    <source>
        <strain evidence="3">AD3</strain>
    </source>
</reference>
<dbReference type="Pfam" id="PF25917">
    <property type="entry name" value="BSH_RND"/>
    <property type="match status" value="1"/>
</dbReference>
<dbReference type="SUPFAM" id="SSF111369">
    <property type="entry name" value="HlyD-like secretion proteins"/>
    <property type="match status" value="1"/>
</dbReference>
<keyword evidence="2" id="KW-0436">Ligase</keyword>
<keyword evidence="3" id="KW-1185">Reference proteome</keyword>
<dbReference type="InterPro" id="IPR058625">
    <property type="entry name" value="MdtA-like_BSH"/>
</dbReference>
<comment type="caution">
    <text evidence="2">The sequence shown here is derived from an EMBL/GenBank/DDBJ whole genome shotgun (WGS) entry which is preliminary data.</text>
</comment>
<feature type="domain" description="Multidrug resistance protein MdtA-like barrel-sandwich hybrid" evidence="1">
    <location>
        <begin position="66"/>
        <end position="215"/>
    </location>
</feature>
<dbReference type="GO" id="GO:0016874">
    <property type="term" value="F:ligase activity"/>
    <property type="evidence" value="ECO:0007669"/>
    <property type="project" value="UniProtKB-KW"/>
</dbReference>
<dbReference type="PANTHER" id="PTHR30469:SF15">
    <property type="entry name" value="HLYD FAMILY OF SECRETION PROTEINS"/>
    <property type="match status" value="1"/>
</dbReference>
<dbReference type="PATRIC" id="fig|1286632.3.peg.3291"/>
<dbReference type="Gene3D" id="1.10.287.470">
    <property type="entry name" value="Helix hairpin bin"/>
    <property type="match status" value="2"/>
</dbReference>
<evidence type="ECO:0000259" key="1">
    <source>
        <dbReference type="Pfam" id="PF25917"/>
    </source>
</evidence>
<dbReference type="PANTHER" id="PTHR30469">
    <property type="entry name" value="MULTIDRUG RESISTANCE PROTEIN MDTA"/>
    <property type="match status" value="1"/>
</dbReference>
<dbReference type="Gene3D" id="2.40.50.100">
    <property type="match status" value="2"/>
</dbReference>
<dbReference type="STRING" id="376730.SAMN04487906_0027"/>
<dbReference type="GO" id="GO:0015562">
    <property type="term" value="F:efflux transmembrane transporter activity"/>
    <property type="evidence" value="ECO:0007669"/>
    <property type="project" value="TreeGrafter"/>
</dbReference>